<proteinExistence type="predicted"/>
<dbReference type="SUPFAM" id="SSF56672">
    <property type="entry name" value="DNA/RNA polymerases"/>
    <property type="match status" value="1"/>
</dbReference>
<organism evidence="5 6">
    <name type="scientific">Hibiscus syriacus</name>
    <name type="common">Rose of Sharon</name>
    <dbReference type="NCBI Taxonomy" id="106335"/>
    <lineage>
        <taxon>Eukaryota</taxon>
        <taxon>Viridiplantae</taxon>
        <taxon>Streptophyta</taxon>
        <taxon>Embryophyta</taxon>
        <taxon>Tracheophyta</taxon>
        <taxon>Spermatophyta</taxon>
        <taxon>Magnoliopsida</taxon>
        <taxon>eudicotyledons</taxon>
        <taxon>Gunneridae</taxon>
        <taxon>Pentapetalae</taxon>
        <taxon>rosids</taxon>
        <taxon>malvids</taxon>
        <taxon>Malvales</taxon>
        <taxon>Malvaceae</taxon>
        <taxon>Malvoideae</taxon>
        <taxon>Hibiscus</taxon>
    </lineage>
</organism>
<dbReference type="InterPro" id="IPR043502">
    <property type="entry name" value="DNA/RNA_pol_sf"/>
</dbReference>
<evidence type="ECO:0000256" key="3">
    <source>
        <dbReference type="SAM" id="MobiDB-lite"/>
    </source>
</evidence>
<sequence>MANRESVKDMTSKFDKLVKFEGQDFRRWQKKMHFLLTTLKVAYVLSTPMPEYTENESLEVARKRLEWENDDYICRGHILKGMSDSLFDGYQYVEPAKELWDSLESKYMTKDASSKKFLVSDFMNYKMTDTRPVMEQYHELLRILGQFVQHSLKMDEAISVVVIIDKLPPSWKDFKHTLKHNKEELTLIQLGSHLRIEESLKTQELDNNPKGKNQIGSSSVNMVEVDGSNNSNKSKNKRKYIGGDDKSSNKRSKMVCWKCGKPGHFKKDCRVRKVNKDAGLSGSKDPGKQQGQNSDLIQNFNYVQNYVSLIFEAFYVQDDDVAWWVDSGATSHVCKDLRWFQECQPIEDGFVVNMGNVATEPIKGLGHVSLKFTFGKYLCLDNVLYVPGIRKNLLSEIVMNKCGYKQVLESDKSILSRHGLSDGFWGEAMLTACYILNRTPNKRSKNTPYELWNKKEIYMKQPEGFVMPGNENKVCKLKKSLYGLKQEPKQWHRKFDDMVLSNGFALNQFDKCVYSKFDTTGKGVIICLYIDDMLIFGTDQDQVDKTKKFLSSSFDMKDLGEAEVILGIRIKQGNNGVSISQSHYIEKILKKFNFETCSPVSTLIDHNLKLLPNKGAPVSQLEYSIAIGCLMYAMISTRPDIAYAIGKLSRSNTVPTRIVVSITVNSDLNSLLAKLSRQVCSQEVELLSISRIFLPHV</sequence>
<dbReference type="Gene3D" id="4.10.60.10">
    <property type="entry name" value="Zinc finger, CCHC-type"/>
    <property type="match status" value="1"/>
</dbReference>
<gene>
    <name evidence="5" type="ORF">F3Y22_tig00000340pilonHSYRG00681</name>
</gene>
<dbReference type="EMBL" id="VEPZ02000032">
    <property type="protein sequence ID" value="KAE8735580.1"/>
    <property type="molecule type" value="Genomic_DNA"/>
</dbReference>
<dbReference type="Pfam" id="PF07727">
    <property type="entry name" value="RVT_2"/>
    <property type="match status" value="1"/>
</dbReference>
<dbReference type="InterPro" id="IPR054722">
    <property type="entry name" value="PolX-like_BBD"/>
</dbReference>
<keyword evidence="6" id="KW-1185">Reference proteome</keyword>
<keyword evidence="1" id="KW-0064">Aspartyl protease</keyword>
<dbReference type="GO" id="GO:0003676">
    <property type="term" value="F:nucleic acid binding"/>
    <property type="evidence" value="ECO:0007669"/>
    <property type="project" value="InterPro"/>
</dbReference>
<accession>A0A6A3D1V0</accession>
<dbReference type="GO" id="GO:0004190">
    <property type="term" value="F:aspartic-type endopeptidase activity"/>
    <property type="evidence" value="ECO:0007669"/>
    <property type="project" value="UniProtKB-KW"/>
</dbReference>
<feature type="region of interest" description="Disordered" evidence="3">
    <location>
        <begin position="201"/>
        <end position="250"/>
    </location>
</feature>
<evidence type="ECO:0000313" key="6">
    <source>
        <dbReference type="Proteomes" id="UP000436088"/>
    </source>
</evidence>
<comment type="caution">
    <text evidence="5">The sequence shown here is derived from an EMBL/GenBank/DDBJ whole genome shotgun (WGS) entry which is preliminary data.</text>
</comment>
<dbReference type="PROSITE" id="PS50158">
    <property type="entry name" value="ZF_CCHC"/>
    <property type="match status" value="1"/>
</dbReference>
<dbReference type="Pfam" id="PF22936">
    <property type="entry name" value="Pol_BBD"/>
    <property type="match status" value="1"/>
</dbReference>
<dbReference type="PANTHER" id="PTHR47592">
    <property type="entry name" value="PBF68 PROTEIN"/>
    <property type="match status" value="1"/>
</dbReference>
<dbReference type="InterPro" id="IPR013103">
    <property type="entry name" value="RVT_2"/>
</dbReference>
<feature type="compositionally biased region" description="Polar residues" evidence="3">
    <location>
        <begin position="210"/>
        <end position="221"/>
    </location>
</feature>
<dbReference type="SMART" id="SM00343">
    <property type="entry name" value="ZnF_C2HC"/>
    <property type="match status" value="1"/>
</dbReference>
<evidence type="ECO:0000313" key="5">
    <source>
        <dbReference type="EMBL" id="KAE8735580.1"/>
    </source>
</evidence>
<feature type="domain" description="CCHC-type" evidence="4">
    <location>
        <begin position="256"/>
        <end position="270"/>
    </location>
</feature>
<reference evidence="5" key="1">
    <citation type="submission" date="2019-09" db="EMBL/GenBank/DDBJ databases">
        <title>Draft genome information of white flower Hibiscus syriacus.</title>
        <authorList>
            <person name="Kim Y.-M."/>
        </authorList>
    </citation>
    <scope>NUCLEOTIDE SEQUENCE [LARGE SCALE GENOMIC DNA]</scope>
    <source>
        <strain evidence="5">YM2019G1</strain>
    </source>
</reference>
<keyword evidence="1" id="KW-0378">Hydrolase</keyword>
<dbReference type="Proteomes" id="UP000436088">
    <property type="component" value="Unassembled WGS sequence"/>
</dbReference>
<dbReference type="Pfam" id="PF00098">
    <property type="entry name" value="zf-CCHC"/>
    <property type="match status" value="1"/>
</dbReference>
<evidence type="ECO:0000259" key="4">
    <source>
        <dbReference type="PROSITE" id="PS50158"/>
    </source>
</evidence>
<keyword evidence="1" id="KW-0645">Protease</keyword>
<dbReference type="SUPFAM" id="SSF57756">
    <property type="entry name" value="Retrovirus zinc finger-like domains"/>
    <property type="match status" value="1"/>
</dbReference>
<keyword evidence="2" id="KW-0863">Zinc-finger</keyword>
<dbReference type="InterPro" id="IPR001878">
    <property type="entry name" value="Znf_CCHC"/>
</dbReference>
<protein>
    <recommendedName>
        <fullName evidence="4">CCHC-type domain-containing protein</fullName>
    </recommendedName>
</protein>
<name>A0A6A3D1V0_HIBSY</name>
<dbReference type="GO" id="GO:0008270">
    <property type="term" value="F:zinc ion binding"/>
    <property type="evidence" value="ECO:0007669"/>
    <property type="project" value="UniProtKB-KW"/>
</dbReference>
<dbReference type="InterPro" id="IPR036875">
    <property type="entry name" value="Znf_CCHC_sf"/>
</dbReference>
<dbReference type="Pfam" id="PF14223">
    <property type="entry name" value="Retrotran_gag_2"/>
    <property type="match status" value="1"/>
</dbReference>
<keyword evidence="2" id="KW-0479">Metal-binding</keyword>
<evidence type="ECO:0000256" key="2">
    <source>
        <dbReference type="PROSITE-ProRule" id="PRU00047"/>
    </source>
</evidence>
<dbReference type="PANTHER" id="PTHR47592:SF29">
    <property type="entry name" value="ZINC FINGER, CCHC-TYPE"/>
    <property type="match status" value="1"/>
</dbReference>
<dbReference type="AlphaFoldDB" id="A0A6A3D1V0"/>
<keyword evidence="2" id="KW-0862">Zinc</keyword>
<evidence type="ECO:0000256" key="1">
    <source>
        <dbReference type="ARBA" id="ARBA00022750"/>
    </source>
</evidence>